<dbReference type="GO" id="GO:0016616">
    <property type="term" value="F:oxidoreductase activity, acting on the CH-OH group of donors, NAD or NADP as acceptor"/>
    <property type="evidence" value="ECO:0007669"/>
    <property type="project" value="UniProtKB-ARBA"/>
</dbReference>
<dbReference type="Gene3D" id="3.40.50.720">
    <property type="entry name" value="NAD(P)-binding Rossmann-like Domain"/>
    <property type="match status" value="1"/>
</dbReference>
<evidence type="ECO:0000313" key="4">
    <source>
        <dbReference type="EMBL" id="TPX66108.1"/>
    </source>
</evidence>
<dbReference type="PANTHER" id="PTHR43008">
    <property type="entry name" value="BENZIL REDUCTASE"/>
    <property type="match status" value="1"/>
</dbReference>
<dbReference type="PROSITE" id="PS00061">
    <property type="entry name" value="ADH_SHORT"/>
    <property type="match status" value="1"/>
</dbReference>
<dbReference type="Proteomes" id="UP000320333">
    <property type="component" value="Unassembled WGS sequence"/>
</dbReference>
<dbReference type="InterPro" id="IPR002347">
    <property type="entry name" value="SDR_fam"/>
</dbReference>
<comment type="caution">
    <text evidence="4">The sequence shown here is derived from an EMBL/GenBank/DDBJ whole genome shotgun (WGS) entry which is preliminary data.</text>
</comment>
<dbReference type="PRINTS" id="PR00081">
    <property type="entry name" value="GDHRDH"/>
</dbReference>
<gene>
    <name evidence="4" type="ORF">CcCBS67573_g07933</name>
</gene>
<dbReference type="OrthoDB" id="153074at2759"/>
<dbReference type="GO" id="GO:0050664">
    <property type="term" value="F:oxidoreductase activity, acting on NAD(P)H, oxygen as acceptor"/>
    <property type="evidence" value="ECO:0007669"/>
    <property type="project" value="TreeGrafter"/>
</dbReference>
<name>A0A507ESE9_9FUNG</name>
<dbReference type="InterPro" id="IPR020904">
    <property type="entry name" value="Sc_DH/Rdtase_CS"/>
</dbReference>
<sequence length="257" mass="27343">MKTVIVTGASRGIGLAIAQHLLESDSVFVVGTGRSGSVGNTGLTRLVEDRRFSYIQGDVCEAATQQRCIDAALAFGHGLHAVVFNAGVIDPVERIANINMNALTQSLFNTNLFSIVALAKLAIPHLNHNTSGTKGRMIFVSSGAAVSAYAGWGAYCMSKAALNMLAMTLAKEEPDIISFALRPGVVATEMQQTIRSESSASAMGAEAHGQFKKLLEDSQLLDPAVPGKLVANLVLDMDADLSGQFLSWNDERLRKHL</sequence>
<proteinExistence type="inferred from homology"/>
<keyword evidence="5" id="KW-1185">Reference proteome</keyword>
<protein>
    <recommendedName>
        <fullName evidence="6">Sepiapterin reductase</fullName>
    </recommendedName>
</protein>
<dbReference type="Pfam" id="PF00106">
    <property type="entry name" value="adh_short"/>
    <property type="match status" value="1"/>
</dbReference>
<evidence type="ECO:0008006" key="6">
    <source>
        <dbReference type="Google" id="ProtNLM"/>
    </source>
</evidence>
<accession>A0A507ESE9</accession>
<organism evidence="4 5">
    <name type="scientific">Chytriomyces confervae</name>
    <dbReference type="NCBI Taxonomy" id="246404"/>
    <lineage>
        <taxon>Eukaryota</taxon>
        <taxon>Fungi</taxon>
        <taxon>Fungi incertae sedis</taxon>
        <taxon>Chytridiomycota</taxon>
        <taxon>Chytridiomycota incertae sedis</taxon>
        <taxon>Chytridiomycetes</taxon>
        <taxon>Chytridiales</taxon>
        <taxon>Chytriomycetaceae</taxon>
        <taxon>Chytriomyces</taxon>
    </lineage>
</organism>
<evidence type="ECO:0000256" key="2">
    <source>
        <dbReference type="ARBA" id="ARBA00022857"/>
    </source>
</evidence>
<dbReference type="PANTHER" id="PTHR43008:SF8">
    <property type="entry name" value="BENZIL REDUCTASE ((S)-BENZOIN FORMING) IRC24"/>
    <property type="match status" value="1"/>
</dbReference>
<dbReference type="AlphaFoldDB" id="A0A507ESE9"/>
<reference evidence="4 5" key="1">
    <citation type="journal article" date="2019" name="Sci. Rep.">
        <title>Comparative genomics of chytrid fungi reveal insights into the obligate biotrophic and pathogenic lifestyle of Synchytrium endobioticum.</title>
        <authorList>
            <person name="van de Vossenberg B.T.L.H."/>
            <person name="Warris S."/>
            <person name="Nguyen H.D.T."/>
            <person name="van Gent-Pelzer M.P.E."/>
            <person name="Joly D.L."/>
            <person name="van de Geest H.C."/>
            <person name="Bonants P.J.M."/>
            <person name="Smith D.S."/>
            <person name="Levesque C.A."/>
            <person name="van der Lee T.A.J."/>
        </authorList>
    </citation>
    <scope>NUCLEOTIDE SEQUENCE [LARGE SCALE GENOMIC DNA]</scope>
    <source>
        <strain evidence="4 5">CBS 675.73</strain>
    </source>
</reference>
<dbReference type="STRING" id="246404.A0A507ESE9"/>
<evidence type="ECO:0000256" key="3">
    <source>
        <dbReference type="ARBA" id="ARBA00023002"/>
    </source>
</evidence>
<keyword evidence="3" id="KW-0560">Oxidoreductase</keyword>
<evidence type="ECO:0000313" key="5">
    <source>
        <dbReference type="Proteomes" id="UP000320333"/>
    </source>
</evidence>
<comment type="similarity">
    <text evidence="1">Belongs to the short-chain dehydrogenases/reductases (SDR) family.</text>
</comment>
<dbReference type="EMBL" id="QEAP01000457">
    <property type="protein sequence ID" value="TPX66108.1"/>
    <property type="molecule type" value="Genomic_DNA"/>
</dbReference>
<keyword evidence="2" id="KW-0521">NADP</keyword>
<evidence type="ECO:0000256" key="1">
    <source>
        <dbReference type="ARBA" id="ARBA00006484"/>
    </source>
</evidence>
<dbReference type="SUPFAM" id="SSF51735">
    <property type="entry name" value="NAD(P)-binding Rossmann-fold domains"/>
    <property type="match status" value="1"/>
</dbReference>
<dbReference type="InterPro" id="IPR036291">
    <property type="entry name" value="NAD(P)-bd_dom_sf"/>
</dbReference>